<keyword evidence="4" id="KW-1185">Reference proteome</keyword>
<organism evidence="3 4">
    <name type="scientific">Engystomops pustulosus</name>
    <name type="common">Tungara frog</name>
    <name type="synonym">Physalaemus pustulosus</name>
    <dbReference type="NCBI Taxonomy" id="76066"/>
    <lineage>
        <taxon>Eukaryota</taxon>
        <taxon>Metazoa</taxon>
        <taxon>Chordata</taxon>
        <taxon>Craniata</taxon>
        <taxon>Vertebrata</taxon>
        <taxon>Euteleostomi</taxon>
        <taxon>Amphibia</taxon>
        <taxon>Batrachia</taxon>
        <taxon>Anura</taxon>
        <taxon>Neobatrachia</taxon>
        <taxon>Hyloidea</taxon>
        <taxon>Leptodactylidae</taxon>
        <taxon>Leiuperinae</taxon>
        <taxon>Engystomops</taxon>
    </lineage>
</organism>
<comment type="caution">
    <text evidence="3">The sequence shown here is derived from an EMBL/GenBank/DDBJ whole genome shotgun (WGS) entry which is preliminary data.</text>
</comment>
<keyword evidence="1" id="KW-0727">SH2 domain</keyword>
<feature type="domain" description="STAT transcription factor all-alpha" evidence="2">
    <location>
        <begin position="5"/>
        <end position="102"/>
    </location>
</feature>
<name>A0AAV6YLI4_ENGPU</name>
<reference evidence="3" key="1">
    <citation type="thesis" date="2020" institute="ProQuest LLC" country="789 East Eisenhower Parkway, Ann Arbor, MI, USA">
        <title>Comparative Genomics and Chromosome Evolution.</title>
        <authorList>
            <person name="Mudd A.B."/>
        </authorList>
    </citation>
    <scope>NUCLEOTIDE SEQUENCE</scope>
    <source>
        <strain evidence="3">237g6f4</strain>
        <tissue evidence="3">Blood</tissue>
    </source>
</reference>
<evidence type="ECO:0000313" key="3">
    <source>
        <dbReference type="EMBL" id="KAG8535820.1"/>
    </source>
</evidence>
<dbReference type="Proteomes" id="UP000824782">
    <property type="component" value="Unassembled WGS sequence"/>
</dbReference>
<protein>
    <recommendedName>
        <fullName evidence="2">STAT transcription factor all-alpha domain-containing protein</fullName>
    </recommendedName>
</protein>
<gene>
    <name evidence="3" type="ORF">GDO81_027701</name>
</gene>
<dbReference type="Gene3D" id="1.20.1050.20">
    <property type="entry name" value="STAT transcription factor, all-alpha domain"/>
    <property type="match status" value="1"/>
</dbReference>
<dbReference type="InterPro" id="IPR001217">
    <property type="entry name" value="STAT"/>
</dbReference>
<dbReference type="AlphaFoldDB" id="A0AAV6YLI4"/>
<dbReference type="EMBL" id="WNYA01056504">
    <property type="protein sequence ID" value="KAG8535820.1"/>
    <property type="molecule type" value="Genomic_DNA"/>
</dbReference>
<dbReference type="PANTHER" id="PTHR11801">
    <property type="entry name" value="SIGNAL TRANSDUCER AND ACTIVATOR OF TRANSCRIPTION"/>
    <property type="match status" value="1"/>
</dbReference>
<dbReference type="GO" id="GO:0003700">
    <property type="term" value="F:DNA-binding transcription factor activity"/>
    <property type="evidence" value="ECO:0007669"/>
    <property type="project" value="InterPro"/>
</dbReference>
<dbReference type="InterPro" id="IPR015988">
    <property type="entry name" value="STAT_TF_CC"/>
</dbReference>
<evidence type="ECO:0000256" key="1">
    <source>
        <dbReference type="ARBA" id="ARBA00022999"/>
    </source>
</evidence>
<evidence type="ECO:0000313" key="4">
    <source>
        <dbReference type="Proteomes" id="UP000824782"/>
    </source>
</evidence>
<feature type="non-terminal residue" evidence="3">
    <location>
        <position position="1"/>
    </location>
</feature>
<dbReference type="InterPro" id="IPR013800">
    <property type="entry name" value="STAT_TF_alpha"/>
</dbReference>
<sequence length="108" mass="12811">FCLLKEILDQIKQLLGLCETLLGFLHQELNDWLQRERLSCIGADTTTCLRQLEIWVTKTVEVFFQLRRILRNLTEHSMQVSYEGDPLKIEPPKLQERLLEMLLCLLQR</sequence>
<dbReference type="GO" id="GO:0007165">
    <property type="term" value="P:signal transduction"/>
    <property type="evidence" value="ECO:0007669"/>
    <property type="project" value="InterPro"/>
</dbReference>
<dbReference type="Pfam" id="PF01017">
    <property type="entry name" value="STAT_alpha"/>
    <property type="match status" value="1"/>
</dbReference>
<evidence type="ECO:0000259" key="2">
    <source>
        <dbReference type="Pfam" id="PF01017"/>
    </source>
</evidence>
<accession>A0AAV6YLI4</accession>
<dbReference type="SUPFAM" id="SSF47655">
    <property type="entry name" value="STAT"/>
    <property type="match status" value="1"/>
</dbReference>
<proteinExistence type="predicted"/>